<dbReference type="PANTHER" id="PTHR43000">
    <property type="entry name" value="DTDP-D-GLUCOSE 4,6-DEHYDRATASE-RELATED"/>
    <property type="match status" value="1"/>
</dbReference>
<feature type="domain" description="NAD(P)-binding" evidence="1">
    <location>
        <begin position="4"/>
        <end position="306"/>
    </location>
</feature>
<keyword evidence="3" id="KW-1185">Reference proteome</keyword>
<dbReference type="Proteomes" id="UP000565724">
    <property type="component" value="Unassembled WGS sequence"/>
</dbReference>
<protein>
    <submittedName>
        <fullName evidence="2">CDP-glucose 4,6-dehydratase</fullName>
        <ecNumber evidence="2">4.2.1.45</ecNumber>
    </submittedName>
</protein>
<keyword evidence="2" id="KW-0456">Lyase</keyword>
<proteinExistence type="predicted"/>
<dbReference type="InterPro" id="IPR036291">
    <property type="entry name" value="NAD(P)-bd_dom_sf"/>
</dbReference>
<dbReference type="GO" id="GO:0047733">
    <property type="term" value="F:CDP-glucose 4,6-dehydratase activity"/>
    <property type="evidence" value="ECO:0007669"/>
    <property type="project" value="UniProtKB-EC"/>
</dbReference>
<dbReference type="RefSeq" id="WP_175346672.1">
    <property type="nucleotide sequence ID" value="NZ_JABMCI010000055.1"/>
</dbReference>
<dbReference type="Gene3D" id="3.40.50.720">
    <property type="entry name" value="NAD(P)-binding Rossmann-like Domain"/>
    <property type="match status" value="1"/>
</dbReference>
<evidence type="ECO:0000259" key="1">
    <source>
        <dbReference type="Pfam" id="PF16363"/>
    </source>
</evidence>
<dbReference type="Gene3D" id="3.90.25.10">
    <property type="entry name" value="UDP-galactose 4-epimerase, domain 1"/>
    <property type="match status" value="1"/>
</dbReference>
<name>A0A7Y6A1K1_9CELL</name>
<dbReference type="EMBL" id="JABMCI010000055">
    <property type="protein sequence ID" value="NUU16789.1"/>
    <property type="molecule type" value="Genomic_DNA"/>
</dbReference>
<dbReference type="SUPFAM" id="SSF51735">
    <property type="entry name" value="NAD(P)-binding Rossmann-fold domains"/>
    <property type="match status" value="1"/>
</dbReference>
<dbReference type="EC" id="4.2.1.45" evidence="2"/>
<organism evidence="2 3">
    <name type="scientific">Cellulomonas humilata</name>
    <dbReference type="NCBI Taxonomy" id="144055"/>
    <lineage>
        <taxon>Bacteria</taxon>
        <taxon>Bacillati</taxon>
        <taxon>Actinomycetota</taxon>
        <taxon>Actinomycetes</taxon>
        <taxon>Micrococcales</taxon>
        <taxon>Cellulomonadaceae</taxon>
        <taxon>Cellulomonas</taxon>
    </lineage>
</organism>
<sequence>MHYLVTGHTGFKGAWLTLMLTEQGHTVSGLSLDPAPGAVYERARLGEALRDDLRVDIRDAAATADAIRAIAPDVVLHLAAQPLVRESYRDPRTTWETNVMGTLHVLQAVQSTPSVQAQVIVTTDKVYKNVDQIWGYREGEPLGGVDPYSASKAAADLLTQSWIQSSGSAVPTGIARAGNVIGGGDVCPERLMVDLVAAFSAGEPVRLRYPDAVRPWQHVLDCLHGYLLLADALLDGRLAGEAFNFGPGTESFVRVGDIATSVAALWGRDATVELDEGPKVHEAGLLALDSRKAALALGWHDALRLPDALAWTVEWAQKVGAGTDPRTQTVAQVREYLELAGRPA</sequence>
<comment type="caution">
    <text evidence="2">The sequence shown here is derived from an EMBL/GenBank/DDBJ whole genome shotgun (WGS) entry which is preliminary data.</text>
</comment>
<dbReference type="Pfam" id="PF16363">
    <property type="entry name" value="GDP_Man_Dehyd"/>
    <property type="match status" value="1"/>
</dbReference>
<dbReference type="NCBIfam" id="TIGR02622">
    <property type="entry name" value="CDP_4_6_dhtase"/>
    <property type="match status" value="1"/>
</dbReference>
<evidence type="ECO:0000313" key="2">
    <source>
        <dbReference type="EMBL" id="NUU16789.1"/>
    </source>
</evidence>
<gene>
    <name evidence="2" type="primary">rfbG</name>
    <name evidence="2" type="ORF">HP550_05940</name>
</gene>
<dbReference type="InterPro" id="IPR013445">
    <property type="entry name" value="CDP_4_6_deHydtase"/>
</dbReference>
<evidence type="ECO:0000313" key="3">
    <source>
        <dbReference type="Proteomes" id="UP000565724"/>
    </source>
</evidence>
<dbReference type="AlphaFoldDB" id="A0A7Y6A1K1"/>
<accession>A0A7Y6A1K1</accession>
<reference evidence="2 3" key="1">
    <citation type="submission" date="2020-05" db="EMBL/GenBank/DDBJ databases">
        <title>Genome Sequencing of Type Strains.</title>
        <authorList>
            <person name="Lemaire J.F."/>
            <person name="Inderbitzin P."/>
            <person name="Gregorio O.A."/>
            <person name="Collins S.B."/>
            <person name="Wespe N."/>
            <person name="Knight-Connoni V."/>
        </authorList>
    </citation>
    <scope>NUCLEOTIDE SEQUENCE [LARGE SCALE GENOMIC DNA]</scope>
    <source>
        <strain evidence="2 3">ATCC 25174</strain>
    </source>
</reference>
<dbReference type="InterPro" id="IPR016040">
    <property type="entry name" value="NAD(P)-bd_dom"/>
</dbReference>